<dbReference type="PROSITE" id="PS51860">
    <property type="entry name" value="REM_1"/>
    <property type="match status" value="2"/>
</dbReference>
<dbReference type="InterPro" id="IPR000719">
    <property type="entry name" value="Prot_kinase_dom"/>
</dbReference>
<dbReference type="Gene3D" id="3.30.200.20">
    <property type="entry name" value="Phosphorylase Kinase, domain 1"/>
    <property type="match status" value="1"/>
</dbReference>
<evidence type="ECO:0000256" key="13">
    <source>
        <dbReference type="ARBA" id="ARBA00047272"/>
    </source>
</evidence>
<dbReference type="GO" id="GO:0004697">
    <property type="term" value="F:diacylglycerol-dependent serine/threonine kinase activity"/>
    <property type="evidence" value="ECO:0007669"/>
    <property type="project" value="UniProtKB-EC"/>
</dbReference>
<dbReference type="InterPro" id="IPR011009">
    <property type="entry name" value="Kinase-like_dom_sf"/>
</dbReference>
<gene>
    <name evidence="25" type="ORF">PPNO1_LOCUS1170</name>
</gene>
<evidence type="ECO:0000256" key="18">
    <source>
        <dbReference type="SAM" id="Coils"/>
    </source>
</evidence>
<dbReference type="InterPro" id="IPR035892">
    <property type="entry name" value="C2_domain_sf"/>
</dbReference>
<dbReference type="CDD" id="cd11620">
    <property type="entry name" value="HR1_PKC-like_2_fungi"/>
    <property type="match status" value="1"/>
</dbReference>
<dbReference type="GO" id="GO:0005524">
    <property type="term" value="F:ATP binding"/>
    <property type="evidence" value="ECO:0007669"/>
    <property type="project" value="UniProtKB-UniRule"/>
</dbReference>
<evidence type="ECO:0000256" key="3">
    <source>
        <dbReference type="ARBA" id="ARBA00022527"/>
    </source>
</evidence>
<evidence type="ECO:0000256" key="12">
    <source>
        <dbReference type="ARBA" id="ARBA00022840"/>
    </source>
</evidence>
<name>A0A9P1M7K1_9PEZI</name>
<dbReference type="InterPro" id="IPR007873">
    <property type="entry name" value="Glycosyltransferase_ALG3"/>
</dbReference>
<reference evidence="25" key="1">
    <citation type="submission" date="2022-11" db="EMBL/GenBank/DDBJ databases">
        <authorList>
            <person name="Scott C."/>
            <person name="Bruce N."/>
        </authorList>
    </citation>
    <scope>NUCLEOTIDE SEQUENCE</scope>
</reference>
<dbReference type="InterPro" id="IPR017441">
    <property type="entry name" value="Protein_kinase_ATP_BS"/>
</dbReference>
<evidence type="ECO:0000256" key="16">
    <source>
        <dbReference type="PROSITE-ProRule" id="PRU01207"/>
    </source>
</evidence>
<dbReference type="PROSITE" id="PS00479">
    <property type="entry name" value="ZF_DAG_PE_1"/>
    <property type="match status" value="1"/>
</dbReference>
<feature type="domain" description="Protein kinase" evidence="22">
    <location>
        <begin position="777"/>
        <end position="1032"/>
    </location>
</feature>
<dbReference type="Pfam" id="PF02185">
    <property type="entry name" value="HR1"/>
    <property type="match status" value="2"/>
</dbReference>
<comment type="similarity">
    <text evidence="1">Belongs to the protein kinase superfamily. AGC Ser/Thr protein kinase family. PKC subfamily.</text>
</comment>
<evidence type="ECO:0000256" key="9">
    <source>
        <dbReference type="ARBA" id="ARBA00022771"/>
    </source>
</evidence>
<accession>A0A9P1M7K1</accession>
<keyword evidence="4" id="KW-0597">Phosphoprotein</keyword>
<evidence type="ECO:0000256" key="15">
    <source>
        <dbReference type="ARBA" id="ARBA00068745"/>
    </source>
</evidence>
<evidence type="ECO:0000256" key="2">
    <source>
        <dbReference type="ARBA" id="ARBA00012429"/>
    </source>
</evidence>
<evidence type="ECO:0000313" key="26">
    <source>
        <dbReference type="Proteomes" id="UP000838763"/>
    </source>
</evidence>
<evidence type="ECO:0000259" key="22">
    <source>
        <dbReference type="PROSITE" id="PS50011"/>
    </source>
</evidence>
<dbReference type="Gene3D" id="1.10.287.160">
    <property type="entry name" value="HR1 repeat"/>
    <property type="match status" value="1"/>
</dbReference>
<dbReference type="CDD" id="cd05570">
    <property type="entry name" value="STKc_PKC"/>
    <property type="match status" value="1"/>
</dbReference>
<keyword evidence="20" id="KW-1133">Transmembrane helix</keyword>
<dbReference type="PROSITE" id="PS00108">
    <property type="entry name" value="PROTEIN_KINASE_ST"/>
    <property type="match status" value="1"/>
</dbReference>
<dbReference type="SMART" id="SM00133">
    <property type="entry name" value="S_TK_X"/>
    <property type="match status" value="1"/>
</dbReference>
<keyword evidence="20" id="KW-0472">Membrane</keyword>
<dbReference type="InterPro" id="IPR011072">
    <property type="entry name" value="HR1_rho-bd"/>
</dbReference>
<feature type="compositionally biased region" description="Low complexity" evidence="19">
    <location>
        <begin position="351"/>
        <end position="367"/>
    </location>
</feature>
<dbReference type="FunFam" id="1.10.510.10:FF:000101">
    <property type="entry name" value="Protein kinase C"/>
    <property type="match status" value="1"/>
</dbReference>
<dbReference type="InterPro" id="IPR037312">
    <property type="entry name" value="PKC-like_HR1"/>
</dbReference>
<keyword evidence="7" id="KW-0677">Repeat</keyword>
<feature type="domain" description="Phorbol-ester/DAG-type" evidence="23">
    <location>
        <begin position="437"/>
        <end position="485"/>
    </location>
</feature>
<dbReference type="FunFam" id="3.30.60.20:FF:000014">
    <property type="entry name" value="Protein kinase C"/>
    <property type="match status" value="1"/>
</dbReference>
<evidence type="ECO:0000256" key="1">
    <source>
        <dbReference type="ARBA" id="ARBA00005490"/>
    </source>
</evidence>
<keyword evidence="20" id="KW-0812">Transmembrane</keyword>
<feature type="compositionally biased region" description="Pro residues" evidence="19">
    <location>
        <begin position="97"/>
        <end position="107"/>
    </location>
</feature>
<evidence type="ECO:0000256" key="8">
    <source>
        <dbReference type="ARBA" id="ARBA00022741"/>
    </source>
</evidence>
<dbReference type="PROSITE" id="PS50004">
    <property type="entry name" value="C2"/>
    <property type="match status" value="1"/>
</dbReference>
<keyword evidence="8 17" id="KW-0547">Nucleotide-binding</keyword>
<feature type="domain" description="C2" evidence="21">
    <location>
        <begin position="209"/>
        <end position="327"/>
    </location>
</feature>
<dbReference type="EC" id="2.7.11.13" evidence="2"/>
<feature type="transmembrane region" description="Helical" evidence="20">
    <location>
        <begin position="1353"/>
        <end position="1375"/>
    </location>
</feature>
<keyword evidence="12 17" id="KW-0067">ATP-binding</keyword>
<evidence type="ECO:0000259" key="24">
    <source>
        <dbReference type="PROSITE" id="PS51860"/>
    </source>
</evidence>
<dbReference type="SMART" id="SM00239">
    <property type="entry name" value="C2"/>
    <property type="match status" value="1"/>
</dbReference>
<dbReference type="SUPFAM" id="SSF56112">
    <property type="entry name" value="Protein kinase-like (PK-like)"/>
    <property type="match status" value="1"/>
</dbReference>
<dbReference type="FunFam" id="3.30.200.20:FF:000103">
    <property type="entry name" value="Protein kinase C"/>
    <property type="match status" value="1"/>
</dbReference>
<feature type="compositionally biased region" description="Polar residues" evidence="19">
    <location>
        <begin position="599"/>
        <end position="608"/>
    </location>
</feature>
<dbReference type="SMART" id="SM00109">
    <property type="entry name" value="C1"/>
    <property type="match status" value="1"/>
</dbReference>
<evidence type="ECO:0000256" key="19">
    <source>
        <dbReference type="SAM" id="MobiDB-lite"/>
    </source>
</evidence>
<dbReference type="PROSITE" id="PS50081">
    <property type="entry name" value="ZF_DAG_PE_2"/>
    <property type="match status" value="1"/>
</dbReference>
<dbReference type="PANTHER" id="PTHR24351">
    <property type="entry name" value="RIBOSOMAL PROTEIN S6 KINASE"/>
    <property type="match status" value="1"/>
</dbReference>
<dbReference type="InterPro" id="IPR002219">
    <property type="entry name" value="PKC_DAG/PE"/>
</dbReference>
<dbReference type="PROSITE" id="PS00107">
    <property type="entry name" value="PROTEIN_KINASE_ATP"/>
    <property type="match status" value="1"/>
</dbReference>
<feature type="coiled-coil region" evidence="18">
    <location>
        <begin position="533"/>
        <end position="560"/>
    </location>
</feature>
<dbReference type="Gene3D" id="1.10.510.10">
    <property type="entry name" value="Transferase(Phosphotransferase) domain 1"/>
    <property type="match status" value="1"/>
</dbReference>
<dbReference type="Pfam" id="PF00130">
    <property type="entry name" value="C1_1"/>
    <property type="match status" value="1"/>
</dbReference>
<dbReference type="Gene3D" id="3.30.60.20">
    <property type="match status" value="1"/>
</dbReference>
<evidence type="ECO:0000256" key="5">
    <source>
        <dbReference type="ARBA" id="ARBA00022679"/>
    </source>
</evidence>
<keyword evidence="5" id="KW-0808">Transferase</keyword>
<dbReference type="GO" id="GO:0007165">
    <property type="term" value="P:signal transduction"/>
    <property type="evidence" value="ECO:0007669"/>
    <property type="project" value="InterPro"/>
</dbReference>
<evidence type="ECO:0000259" key="23">
    <source>
        <dbReference type="PROSITE" id="PS50081"/>
    </source>
</evidence>
<feature type="region of interest" description="Disordered" evidence="19">
    <location>
        <begin position="86"/>
        <end position="117"/>
    </location>
</feature>
<comment type="caution">
    <text evidence="25">The sequence shown here is derived from an EMBL/GenBank/DDBJ whole genome shotgun (WGS) entry which is preliminary data.</text>
</comment>
<dbReference type="OrthoDB" id="63267at2759"/>
<keyword evidence="11" id="KW-0862">Zinc</keyword>
<dbReference type="InterPro" id="IPR017892">
    <property type="entry name" value="Pkinase_C"/>
</dbReference>
<evidence type="ECO:0000256" key="17">
    <source>
        <dbReference type="PROSITE-ProRule" id="PRU10141"/>
    </source>
</evidence>
<keyword evidence="10" id="KW-0418">Kinase</keyword>
<dbReference type="SUPFAM" id="SSF46585">
    <property type="entry name" value="HR1 repeat"/>
    <property type="match status" value="1"/>
</dbReference>
<proteinExistence type="inferred from homology"/>
<dbReference type="SUPFAM" id="SSF49562">
    <property type="entry name" value="C2 domain (Calcium/lipid-binding domain, CaLB)"/>
    <property type="match status" value="1"/>
</dbReference>
<dbReference type="CDD" id="cd20822">
    <property type="entry name" value="C1_ScPKC1-like_rpt1"/>
    <property type="match status" value="1"/>
</dbReference>
<dbReference type="InterPro" id="IPR000008">
    <property type="entry name" value="C2_dom"/>
</dbReference>
<evidence type="ECO:0000256" key="10">
    <source>
        <dbReference type="ARBA" id="ARBA00022777"/>
    </source>
</evidence>
<feature type="domain" description="REM-1" evidence="24">
    <location>
        <begin position="126"/>
        <end position="203"/>
    </location>
</feature>
<dbReference type="InterPro" id="IPR008271">
    <property type="entry name" value="Ser/Thr_kinase_AS"/>
</dbReference>
<evidence type="ECO:0000259" key="21">
    <source>
        <dbReference type="PROSITE" id="PS50004"/>
    </source>
</evidence>
<feature type="transmembrane region" description="Helical" evidence="20">
    <location>
        <begin position="1235"/>
        <end position="1251"/>
    </location>
</feature>
<dbReference type="Gene3D" id="2.60.40.150">
    <property type="entry name" value="C2 domain"/>
    <property type="match status" value="1"/>
</dbReference>
<keyword evidence="3" id="KW-0723">Serine/threonine-protein kinase</keyword>
<comment type="catalytic activity">
    <reaction evidence="13">
        <text>L-threonyl-[protein] + ATP = O-phospho-L-threonyl-[protein] + ADP + H(+)</text>
        <dbReference type="Rhea" id="RHEA:46608"/>
        <dbReference type="Rhea" id="RHEA-COMP:11060"/>
        <dbReference type="Rhea" id="RHEA-COMP:11605"/>
        <dbReference type="ChEBI" id="CHEBI:15378"/>
        <dbReference type="ChEBI" id="CHEBI:30013"/>
        <dbReference type="ChEBI" id="CHEBI:30616"/>
        <dbReference type="ChEBI" id="CHEBI:61977"/>
        <dbReference type="ChEBI" id="CHEBI:456216"/>
        <dbReference type="EC" id="2.7.11.13"/>
    </reaction>
</comment>
<dbReference type="PROSITE" id="PS50011">
    <property type="entry name" value="PROTEIN_KINASE_DOM"/>
    <property type="match status" value="1"/>
</dbReference>
<feature type="region of interest" description="Disordered" evidence="19">
    <location>
        <begin position="338"/>
        <end position="389"/>
    </location>
</feature>
<feature type="region of interest" description="Disordered" evidence="19">
    <location>
        <begin position="662"/>
        <end position="751"/>
    </location>
</feature>
<dbReference type="CDD" id="cd08689">
    <property type="entry name" value="C2_fungal_Pkc1p"/>
    <property type="match status" value="1"/>
</dbReference>
<dbReference type="GO" id="GO:0008270">
    <property type="term" value="F:zinc ion binding"/>
    <property type="evidence" value="ECO:0007669"/>
    <property type="project" value="UniProtKB-KW"/>
</dbReference>
<dbReference type="GO" id="GO:0009272">
    <property type="term" value="P:fungal-type cell wall biogenesis"/>
    <property type="evidence" value="ECO:0007669"/>
    <property type="project" value="InterPro"/>
</dbReference>
<dbReference type="Pfam" id="PF05208">
    <property type="entry name" value="ALG3"/>
    <property type="match status" value="1"/>
</dbReference>
<evidence type="ECO:0000256" key="20">
    <source>
        <dbReference type="SAM" id="Phobius"/>
    </source>
</evidence>
<dbReference type="SMART" id="SM00742">
    <property type="entry name" value="Hr1"/>
    <property type="match status" value="2"/>
</dbReference>
<dbReference type="InterPro" id="IPR000961">
    <property type="entry name" value="AGC-kinase_C"/>
</dbReference>
<feature type="compositionally biased region" description="Low complexity" evidence="19">
    <location>
        <begin position="613"/>
        <end position="647"/>
    </location>
</feature>
<evidence type="ECO:0000256" key="4">
    <source>
        <dbReference type="ARBA" id="ARBA00022553"/>
    </source>
</evidence>
<dbReference type="GO" id="GO:0000030">
    <property type="term" value="F:mannosyltransferase activity"/>
    <property type="evidence" value="ECO:0007669"/>
    <property type="project" value="InterPro"/>
</dbReference>
<dbReference type="Pfam" id="PF00069">
    <property type="entry name" value="Pkinase"/>
    <property type="match status" value="1"/>
</dbReference>
<feature type="coiled-coil region" evidence="18">
    <location>
        <begin position="14"/>
        <end position="64"/>
    </location>
</feature>
<dbReference type="InterPro" id="IPR046349">
    <property type="entry name" value="C1-like_sf"/>
</dbReference>
<organism evidence="25 26">
    <name type="scientific">Parascedosporium putredinis</name>
    <dbReference type="NCBI Taxonomy" id="1442378"/>
    <lineage>
        <taxon>Eukaryota</taxon>
        <taxon>Fungi</taxon>
        <taxon>Dikarya</taxon>
        <taxon>Ascomycota</taxon>
        <taxon>Pezizomycotina</taxon>
        <taxon>Sordariomycetes</taxon>
        <taxon>Hypocreomycetidae</taxon>
        <taxon>Microascales</taxon>
        <taxon>Microascaceae</taxon>
        <taxon>Parascedosporium</taxon>
    </lineage>
</organism>
<protein>
    <recommendedName>
        <fullName evidence="15">Protein kinase C-like</fullName>
        <ecNumber evidence="2">2.7.11.13</ecNumber>
    </recommendedName>
</protein>
<dbReference type="SMART" id="SM00220">
    <property type="entry name" value="S_TKc"/>
    <property type="match status" value="1"/>
</dbReference>
<evidence type="ECO:0000256" key="11">
    <source>
        <dbReference type="ARBA" id="ARBA00022833"/>
    </source>
</evidence>
<feature type="compositionally biased region" description="Low complexity" evidence="19">
    <location>
        <begin position="662"/>
        <end position="730"/>
    </location>
</feature>
<feature type="transmembrane region" description="Helical" evidence="20">
    <location>
        <begin position="1196"/>
        <end position="1214"/>
    </location>
</feature>
<keyword evidence="9" id="KW-0863">Zinc-finger</keyword>
<dbReference type="EMBL" id="CALLCH030000001">
    <property type="protein sequence ID" value="CAI4211375.1"/>
    <property type="molecule type" value="Genomic_DNA"/>
</dbReference>
<dbReference type="Pfam" id="PF00433">
    <property type="entry name" value="Pkinase_C"/>
    <property type="match status" value="1"/>
</dbReference>
<keyword evidence="16 18" id="KW-0175">Coiled coil</keyword>
<evidence type="ECO:0000256" key="7">
    <source>
        <dbReference type="ARBA" id="ARBA00022737"/>
    </source>
</evidence>
<keyword evidence="6" id="KW-0479">Metal-binding</keyword>
<evidence type="ECO:0000256" key="14">
    <source>
        <dbReference type="ARBA" id="ARBA00047470"/>
    </source>
</evidence>
<feature type="region of interest" description="Disordered" evidence="19">
    <location>
        <begin position="595"/>
        <end position="647"/>
    </location>
</feature>
<dbReference type="Proteomes" id="UP000838763">
    <property type="component" value="Unassembled WGS sequence"/>
</dbReference>
<keyword evidence="26" id="KW-1185">Reference proteome</keyword>
<feature type="binding site" evidence="17">
    <location>
        <position position="806"/>
    </location>
    <ligand>
        <name>ATP</name>
        <dbReference type="ChEBI" id="CHEBI:30616"/>
    </ligand>
</feature>
<dbReference type="InterPro" id="IPR037778">
    <property type="entry name" value="C2_fungal_PKC"/>
</dbReference>
<dbReference type="InterPro" id="IPR036274">
    <property type="entry name" value="HR1_rpt_sf"/>
</dbReference>
<feature type="transmembrane region" description="Helical" evidence="20">
    <location>
        <begin position="1167"/>
        <end position="1184"/>
    </location>
</feature>
<feature type="transmembrane region" description="Helical" evidence="20">
    <location>
        <begin position="1295"/>
        <end position="1315"/>
    </location>
</feature>
<feature type="domain" description="REM-1" evidence="24">
    <location>
        <begin position="1"/>
        <end position="67"/>
    </location>
</feature>
<evidence type="ECO:0000313" key="25">
    <source>
        <dbReference type="EMBL" id="CAI4211375.1"/>
    </source>
</evidence>
<dbReference type="SUPFAM" id="SSF57889">
    <property type="entry name" value="Cysteine-rich domain"/>
    <property type="match status" value="1"/>
</dbReference>
<evidence type="ECO:0000256" key="6">
    <source>
        <dbReference type="ARBA" id="ARBA00022723"/>
    </source>
</evidence>
<comment type="catalytic activity">
    <reaction evidence="14">
        <text>L-seryl-[protein] + ATP = O-phospho-L-seryl-[protein] + ADP + H(+)</text>
        <dbReference type="Rhea" id="RHEA:17989"/>
        <dbReference type="Rhea" id="RHEA-COMP:9863"/>
        <dbReference type="Rhea" id="RHEA-COMP:11604"/>
        <dbReference type="ChEBI" id="CHEBI:15378"/>
        <dbReference type="ChEBI" id="CHEBI:29999"/>
        <dbReference type="ChEBI" id="CHEBI:30616"/>
        <dbReference type="ChEBI" id="CHEBI:83421"/>
        <dbReference type="ChEBI" id="CHEBI:456216"/>
        <dbReference type="EC" id="2.7.11.13"/>
    </reaction>
</comment>
<sequence>MNEDERIQDIYKKIEREKALINAANAMRSQTNNEAVRSRLDSQMRDGRRNLQFFEEKLRELQMRKVNQGMDNMAIGPDGRPVSGGIQIGGHNDLMPPRHPYGPPAPGPSGNLSRPRPNFTKLDLIKYDTPYLGPRIQLMLSQIQFKLNVEEQYLKGVEKMVQLYSMEGDRKSKADAAARRVESKQKIVLLKQALKRYEELHIDIDSAESPDDDSINLPNLRKPLTGQLTIRIVAVKDVDHAATSRFARGPETFVSVKVEDNVVARTRASRNDRWESEYHSLDVDKANEVELTVYDKPGEHPLPIGMLWIRISDIVEEMRRKKIEAEINNSGWVSADRMVSQGGQAPPQFPMSPQQQQFGGSGQNSPGPQGGGGMAGAHPPMPNSGPIDGWFNLEPSGRVQLSLSFIKQNKDRRPIDLGLGRKGAIRQRKEEVHEMYGHKFVQQQFYNIMRCALCGEFLKYSAGMQCEDCKYTCHTKCYASVVTKCISKSNAETDPDEEKINHRIPHRIVENVLCVHLVPDFCGMSMAVANQILEGIRTQKQRKQERASMAERTLRQEAAEAAKLTFANQHQSQQVQADRVSISSSSTAATAAASAAMSGNTARTSQSQDYDRYSYGSQQPQQQQQQQQQSPESPYGQGQQYGAAPQQRKYNPADYANVNAPQYAQQPQQQQQQQQQQPIQHQQSISHQTYQQQQSPYYAQQTHQQTPQPQQQQQQQQQPLSPQHQQQQQQHYGKPPAGEPLPSPHTTSPVDLSVAQRKPLPSATDPGTGQRIGLDHFNFLAVLGKGNFGKVMLAETKRSKRLYAIKEFIIENDEVESIRSEKRVFLVANRERHPFLTTLHACFQTETRVYFVMEYVSGGDLMLHIQRGQFGTKRAQFYAAEVCLALKYFHENGVIYRDLKLDNILLTPDGHIKIGDYGLCKEDMWYGSTTSTFCGTPEFMAPEILLDKKYGRAVDWWAFGVLIYQMLLQQSPFRGEDEEEIYDAILSDEPLYPIHMPRDSVSILQKLLTREPDQRLGSGPTDAQEIMSQPFFRTITWDDIYHKRSPTDTSNFDSEFTSVTPVLTPVQSDTEIDWVAYMEQVKQFLDGERNYARIEGGTGPLVYPAAHVYTYTALYHITDEGRNILLAQRIFAGSTSLRSHLSWLAPPYILPLLVLSKRLHSVFMLRCFNDCFAAFFLWLAIFLFQRRYWTFGSLAYTWGLGIKMSLLLGLPRAFELTRQFKYEWTVNMRMLSEEAFLSKTLAVALLAYHAADLSLFVTRRWLAPAQKPLKDIVSPMLRAKSPFTEQEESRISQKISPRFVLTTILAAMNIGMLFARSLHYQFYAYLAWSTPFLLWNAGLHPVVVYAAWGLQEWAWNVFPSTPASSSAVVFVLLLADRATWMWGYRAEEQLSGTGTGVEGLKKSKKA</sequence>